<dbReference type="GO" id="GO:0005524">
    <property type="term" value="F:ATP binding"/>
    <property type="evidence" value="ECO:0007669"/>
    <property type="project" value="UniProtKB-UniRule"/>
</dbReference>
<dbReference type="RefSeq" id="WP_103660471.1">
    <property type="nucleotide sequence ID" value="NZ_NXEJ01000018.1"/>
</dbReference>
<dbReference type="InterPro" id="IPR013815">
    <property type="entry name" value="ATP_grasp_subdomain_1"/>
</dbReference>
<dbReference type="PROSITE" id="PS50975">
    <property type="entry name" value="ATP_GRASP"/>
    <property type="match status" value="1"/>
</dbReference>
<dbReference type="GO" id="GO:0046872">
    <property type="term" value="F:metal ion binding"/>
    <property type="evidence" value="ECO:0007669"/>
    <property type="project" value="InterPro"/>
</dbReference>
<dbReference type="Proteomes" id="UP000237447">
    <property type="component" value="Unassembled WGS sequence"/>
</dbReference>
<evidence type="ECO:0000313" key="4">
    <source>
        <dbReference type="Proteomes" id="UP000237447"/>
    </source>
</evidence>
<dbReference type="AlphaFoldDB" id="A0AAE5RRW7"/>
<comment type="caution">
    <text evidence="3">The sequence shown here is derived from an EMBL/GenBank/DDBJ whole genome shotgun (WGS) entry which is preliminary data.</text>
</comment>
<name>A0AAE5RRW7_9HYPH</name>
<reference evidence="3 4" key="1">
    <citation type="journal article" date="2018" name="Syst. Appl. Microbiol.">
        <title>Agrobacterium rosae sp. nov., isolated from galls on different agricultural crops.</title>
        <authorList>
            <person name="Kuzmanovic N."/>
            <person name="Pulawska J."/>
            <person name="Smalla K."/>
            <person name="Nesme X."/>
        </authorList>
    </citation>
    <scope>NUCLEOTIDE SEQUENCE [LARGE SCALE GENOMIC DNA]</scope>
    <source>
        <strain evidence="3 4">NCPPB 1650</strain>
    </source>
</reference>
<sequence>MKKTVLVLPAGTEIGHEIFECLQYSKHWNVVGANNVPDHSQLTFRQVRYGLPFVDDENFVNAVQSIVDEIKADFVVPAHDEAIYKLADALERCIVVGPKRRLSETLRLKSETIAALKDTVPLPRDFDPRLGFPCFVKPDRGQGSRGARVINDASSLAKVLDEPQPYVIQEYLPGPEVTIDCFSTPNHELIYCGPRNRARVSGGIATRMTRVNENIFHEYAKLISSKLRIEGAWFFQMKQDSSGEFKLLEVANRIAGSSGFQRMLGVNFMDAWLHQLLGAPISFCGVNGVDVVYDRALYGKVRSDFQPTAVYVDFDDTILLDSDRLNYGLVGILYGLKSKLVPIILITRHAECPSSRLESLGIKSLFKEVIHLKAGEAKSVHIRGERPVFVDDSYRERKDVAENTAALCLPPESYPLLESMI</sequence>
<organism evidence="3 4">
    <name type="scientific">Agrobacterium rosae</name>
    <dbReference type="NCBI Taxonomy" id="1972867"/>
    <lineage>
        <taxon>Bacteria</taxon>
        <taxon>Pseudomonadati</taxon>
        <taxon>Pseudomonadota</taxon>
        <taxon>Alphaproteobacteria</taxon>
        <taxon>Hyphomicrobiales</taxon>
        <taxon>Rhizobiaceae</taxon>
        <taxon>Rhizobium/Agrobacterium group</taxon>
        <taxon>Agrobacterium</taxon>
    </lineage>
</organism>
<dbReference type="GeneID" id="86882751"/>
<evidence type="ECO:0000259" key="2">
    <source>
        <dbReference type="PROSITE" id="PS50975"/>
    </source>
</evidence>
<gene>
    <name evidence="3" type="ORF">CPJ18_26185</name>
</gene>
<dbReference type="SUPFAM" id="SSF56059">
    <property type="entry name" value="Glutathione synthetase ATP-binding domain-like"/>
    <property type="match status" value="1"/>
</dbReference>
<dbReference type="InterPro" id="IPR011761">
    <property type="entry name" value="ATP-grasp"/>
</dbReference>
<dbReference type="EMBL" id="NXEJ01000018">
    <property type="protein sequence ID" value="POO48416.1"/>
    <property type="molecule type" value="Genomic_DNA"/>
</dbReference>
<evidence type="ECO:0000256" key="1">
    <source>
        <dbReference type="PROSITE-ProRule" id="PRU00409"/>
    </source>
</evidence>
<accession>A0AAE5RRW7</accession>
<keyword evidence="1" id="KW-0067">ATP-binding</keyword>
<dbReference type="Gene3D" id="3.40.50.20">
    <property type="match status" value="1"/>
</dbReference>
<dbReference type="Gene3D" id="3.30.470.20">
    <property type="entry name" value="ATP-grasp fold, B domain"/>
    <property type="match status" value="1"/>
</dbReference>
<protein>
    <recommendedName>
        <fullName evidence="2">ATP-grasp domain-containing protein</fullName>
    </recommendedName>
</protein>
<keyword evidence="1" id="KW-0547">Nucleotide-binding</keyword>
<dbReference type="Pfam" id="PF15632">
    <property type="entry name" value="ATPgrasp_Ter"/>
    <property type="match status" value="1"/>
</dbReference>
<proteinExistence type="predicted"/>
<dbReference type="Gene3D" id="3.30.1490.20">
    <property type="entry name" value="ATP-grasp fold, A domain"/>
    <property type="match status" value="1"/>
</dbReference>
<evidence type="ECO:0000313" key="3">
    <source>
        <dbReference type="EMBL" id="POO48416.1"/>
    </source>
</evidence>
<feature type="domain" description="ATP-grasp" evidence="2">
    <location>
        <begin position="100"/>
        <end position="277"/>
    </location>
</feature>